<sequence>MTSTRPARLGLRHSRNARLCFAGTTAGDGGTAPGIGHRPPERGIHHGIVPDDVVTKQFQHVRFKEGFDPDEVDDFLDEIVVEWRKALAENEELKAKLAAYESGAAQPAAAPVAEAPAPAPTPAPALMGAPDGSAPSAASAGIIELAQRLHDEHVAEGRAQRDQLIADAKAQAATIVTDAETRGREELAKLERERTGLESRISELRQFERDYRAQLRSYIEGKLRDLETTATTSGATPVSAIGL</sequence>
<feature type="coiled-coil region" evidence="9">
    <location>
        <begin position="180"/>
        <end position="207"/>
    </location>
</feature>
<evidence type="ECO:0000256" key="3">
    <source>
        <dbReference type="ARBA" id="ARBA00018787"/>
    </source>
</evidence>
<dbReference type="Proteomes" id="UP000502498">
    <property type="component" value="Chromosome"/>
</dbReference>
<evidence type="ECO:0000256" key="10">
    <source>
        <dbReference type="SAM" id="MobiDB-lite"/>
    </source>
</evidence>
<evidence type="ECO:0000256" key="6">
    <source>
        <dbReference type="ARBA" id="ARBA00023054"/>
    </source>
</evidence>
<dbReference type="AlphaFoldDB" id="A0A7D4TGW0"/>
<dbReference type="NCBIfam" id="TIGR03544">
    <property type="entry name" value="DivI1A_domain"/>
    <property type="match status" value="1"/>
</dbReference>
<feature type="region of interest" description="Disordered" evidence="10">
    <location>
        <begin position="111"/>
        <end position="138"/>
    </location>
</feature>
<gene>
    <name evidence="11" type="ORF">HQM25_09975</name>
</gene>
<accession>A0A7D4TGW0</accession>
<dbReference type="PANTHER" id="PTHR35794:SF2">
    <property type="entry name" value="CELL DIVISION PROTEIN DIVIVA"/>
    <property type="match status" value="1"/>
</dbReference>
<dbReference type="PANTHER" id="PTHR35794">
    <property type="entry name" value="CELL DIVISION PROTEIN DIVIVA"/>
    <property type="match status" value="1"/>
</dbReference>
<comment type="similarity">
    <text evidence="2">Belongs to the DivIVA family.</text>
</comment>
<keyword evidence="5" id="KW-0132">Cell division</keyword>
<dbReference type="InterPro" id="IPR019933">
    <property type="entry name" value="DivIVA_domain"/>
</dbReference>
<keyword evidence="4" id="KW-0963">Cytoplasm</keyword>
<organism evidence="11 12">
    <name type="scientific">Microbacterium hominis</name>
    <dbReference type="NCBI Taxonomy" id="162426"/>
    <lineage>
        <taxon>Bacteria</taxon>
        <taxon>Bacillati</taxon>
        <taxon>Actinomycetota</taxon>
        <taxon>Actinomycetes</taxon>
        <taxon>Micrococcales</taxon>
        <taxon>Microbacteriaceae</taxon>
        <taxon>Microbacterium</taxon>
    </lineage>
</organism>
<evidence type="ECO:0000256" key="4">
    <source>
        <dbReference type="ARBA" id="ARBA00022490"/>
    </source>
</evidence>
<keyword evidence="7" id="KW-0131">Cell cycle</keyword>
<evidence type="ECO:0000313" key="11">
    <source>
        <dbReference type="EMBL" id="QKJ19661.1"/>
    </source>
</evidence>
<evidence type="ECO:0000256" key="8">
    <source>
        <dbReference type="ARBA" id="ARBA00031737"/>
    </source>
</evidence>
<reference evidence="11 12" key="1">
    <citation type="submission" date="2020-05" db="EMBL/GenBank/DDBJ databases">
        <title>Strain PA2F3 complete genome.</title>
        <authorList>
            <person name="Kim Y.-S."/>
            <person name="Kim S.-J."/>
            <person name="Jung H.-k."/>
            <person name="Kim S.-E."/>
            <person name="Kim K.-H."/>
        </authorList>
    </citation>
    <scope>NUCLEOTIDE SEQUENCE [LARGE SCALE GENOMIC DNA]</scope>
    <source>
        <strain evidence="11 12">PA2F3</strain>
    </source>
</reference>
<evidence type="ECO:0000256" key="9">
    <source>
        <dbReference type="SAM" id="Coils"/>
    </source>
</evidence>
<protein>
    <recommendedName>
        <fullName evidence="3">Cell wall synthesis protein Wag31</fullName>
    </recommendedName>
    <alternativeName>
        <fullName evidence="8">Antigen 84</fullName>
    </alternativeName>
</protein>
<evidence type="ECO:0000313" key="12">
    <source>
        <dbReference type="Proteomes" id="UP000502498"/>
    </source>
</evidence>
<dbReference type="Gene3D" id="6.10.250.660">
    <property type="match status" value="1"/>
</dbReference>
<feature type="compositionally biased region" description="Low complexity" evidence="10">
    <location>
        <begin position="124"/>
        <end position="138"/>
    </location>
</feature>
<evidence type="ECO:0000256" key="5">
    <source>
        <dbReference type="ARBA" id="ARBA00022618"/>
    </source>
</evidence>
<dbReference type="EMBL" id="CP054038">
    <property type="protein sequence ID" value="QKJ19661.1"/>
    <property type="molecule type" value="Genomic_DNA"/>
</dbReference>
<keyword evidence="6 9" id="KW-0175">Coiled coil</keyword>
<dbReference type="GO" id="GO:0005737">
    <property type="term" value="C:cytoplasm"/>
    <property type="evidence" value="ECO:0007669"/>
    <property type="project" value="UniProtKB-SubCell"/>
</dbReference>
<evidence type="ECO:0000256" key="2">
    <source>
        <dbReference type="ARBA" id="ARBA00009008"/>
    </source>
</evidence>
<name>A0A7D4TGW0_9MICO</name>
<proteinExistence type="inferred from homology"/>
<dbReference type="Pfam" id="PF05103">
    <property type="entry name" value="DivIVA"/>
    <property type="match status" value="1"/>
</dbReference>
<evidence type="ECO:0000256" key="1">
    <source>
        <dbReference type="ARBA" id="ARBA00004496"/>
    </source>
</evidence>
<evidence type="ECO:0000256" key="7">
    <source>
        <dbReference type="ARBA" id="ARBA00023306"/>
    </source>
</evidence>
<comment type="subcellular location">
    <subcellularLocation>
        <location evidence="1">Cytoplasm</location>
    </subcellularLocation>
</comment>
<dbReference type="InterPro" id="IPR007793">
    <property type="entry name" value="DivIVA_fam"/>
</dbReference>
<dbReference type="GO" id="GO:0051301">
    <property type="term" value="P:cell division"/>
    <property type="evidence" value="ECO:0007669"/>
    <property type="project" value="UniProtKB-KW"/>
</dbReference>